<evidence type="ECO:0000313" key="2">
    <source>
        <dbReference type="Proteomes" id="UP000693946"/>
    </source>
</evidence>
<organism evidence="1 2">
    <name type="scientific">Solea senegalensis</name>
    <name type="common">Senegalese sole</name>
    <dbReference type="NCBI Taxonomy" id="28829"/>
    <lineage>
        <taxon>Eukaryota</taxon>
        <taxon>Metazoa</taxon>
        <taxon>Chordata</taxon>
        <taxon>Craniata</taxon>
        <taxon>Vertebrata</taxon>
        <taxon>Euteleostomi</taxon>
        <taxon>Actinopterygii</taxon>
        <taxon>Neopterygii</taxon>
        <taxon>Teleostei</taxon>
        <taxon>Neoteleostei</taxon>
        <taxon>Acanthomorphata</taxon>
        <taxon>Carangaria</taxon>
        <taxon>Pleuronectiformes</taxon>
        <taxon>Pleuronectoidei</taxon>
        <taxon>Soleidae</taxon>
        <taxon>Solea</taxon>
    </lineage>
</organism>
<accession>A0AAV6PBV6</accession>
<gene>
    <name evidence="1" type="ORF">JOB18_034001</name>
</gene>
<dbReference type="Proteomes" id="UP000693946">
    <property type="component" value="Unassembled WGS sequence"/>
</dbReference>
<sequence>MAELRRSMANTPAPVMLGWPEPPIVGYNVIEHLVMTGMEQHPDVTIAVVREAFSIDCRKADVLIHIVQSRDQNDKEGVVKVGRLKTVISAGQTREFKCTVRTGPWSKTQDVLFEPDEIRKWPVGLNLAKTVISLQKGNWLKINIPVTNENNHDITLTPRTVLGQLQQVKSI</sequence>
<evidence type="ECO:0000313" key="1">
    <source>
        <dbReference type="EMBL" id="KAG7453712.1"/>
    </source>
</evidence>
<dbReference type="AlphaFoldDB" id="A0AAV6PBV6"/>
<name>A0AAV6PBV6_SOLSE</name>
<dbReference type="EMBL" id="JAGKHQ010001782">
    <property type="protein sequence ID" value="KAG7453712.1"/>
    <property type="molecule type" value="Genomic_DNA"/>
</dbReference>
<comment type="caution">
    <text evidence="1">The sequence shown here is derived from an EMBL/GenBank/DDBJ whole genome shotgun (WGS) entry which is preliminary data.</text>
</comment>
<protein>
    <submittedName>
        <fullName evidence="1">Uncharacterized protein</fullName>
    </submittedName>
</protein>
<proteinExistence type="predicted"/>
<reference evidence="1 2" key="1">
    <citation type="journal article" date="2021" name="Sci. Rep.">
        <title>Chromosome anchoring in Senegalese sole (Solea senegalensis) reveals sex-associated markers and genome rearrangements in flatfish.</title>
        <authorList>
            <person name="Guerrero-Cozar I."/>
            <person name="Gomez-Garrido J."/>
            <person name="Berbel C."/>
            <person name="Martinez-Blanch J.F."/>
            <person name="Alioto T."/>
            <person name="Claros M.G."/>
            <person name="Gagnaire P.A."/>
            <person name="Manchado M."/>
        </authorList>
    </citation>
    <scope>NUCLEOTIDE SEQUENCE [LARGE SCALE GENOMIC DNA]</scope>
    <source>
        <strain evidence="1">Sse05_10M</strain>
    </source>
</reference>
<keyword evidence="2" id="KW-1185">Reference proteome</keyword>